<dbReference type="AlphaFoldDB" id="A0A550CF77"/>
<dbReference type="Proteomes" id="UP000320762">
    <property type="component" value="Unassembled WGS sequence"/>
</dbReference>
<proteinExistence type="predicted"/>
<keyword evidence="4" id="KW-1185">Reference proteome</keyword>
<feature type="signal peptide" evidence="2">
    <location>
        <begin position="1"/>
        <end position="23"/>
    </location>
</feature>
<dbReference type="EMBL" id="VDMD01000010">
    <property type="protein sequence ID" value="TRM63326.1"/>
    <property type="molecule type" value="Genomic_DNA"/>
</dbReference>
<evidence type="ECO:0000313" key="3">
    <source>
        <dbReference type="EMBL" id="TRM63326.1"/>
    </source>
</evidence>
<organism evidence="3 4">
    <name type="scientific">Schizophyllum amplum</name>
    <dbReference type="NCBI Taxonomy" id="97359"/>
    <lineage>
        <taxon>Eukaryota</taxon>
        <taxon>Fungi</taxon>
        <taxon>Dikarya</taxon>
        <taxon>Basidiomycota</taxon>
        <taxon>Agaricomycotina</taxon>
        <taxon>Agaricomycetes</taxon>
        <taxon>Agaricomycetidae</taxon>
        <taxon>Agaricales</taxon>
        <taxon>Schizophyllaceae</taxon>
        <taxon>Schizophyllum</taxon>
    </lineage>
</organism>
<evidence type="ECO:0008006" key="5">
    <source>
        <dbReference type="Google" id="ProtNLM"/>
    </source>
</evidence>
<sequence length="117" mass="12587">MRRTSVPQAFMSPLLAFVSPASCVSSVLLAKPFTPLSKPRHPVPSPSLHSKPSQPTSCAHRIPPHVGNAVHNAQFRHAQRPVPLSMHQRPVPLCTSAPPPAPIPDTTRPHLTLIAKA</sequence>
<keyword evidence="2" id="KW-0732">Signal</keyword>
<feature type="region of interest" description="Disordered" evidence="1">
    <location>
        <begin position="88"/>
        <end position="108"/>
    </location>
</feature>
<evidence type="ECO:0000313" key="4">
    <source>
        <dbReference type="Proteomes" id="UP000320762"/>
    </source>
</evidence>
<reference evidence="3 4" key="1">
    <citation type="journal article" date="2019" name="New Phytol.">
        <title>Comparative genomics reveals unique wood-decay strategies and fruiting body development in the Schizophyllaceae.</title>
        <authorList>
            <person name="Almasi E."/>
            <person name="Sahu N."/>
            <person name="Krizsan K."/>
            <person name="Balint B."/>
            <person name="Kovacs G.M."/>
            <person name="Kiss B."/>
            <person name="Cseklye J."/>
            <person name="Drula E."/>
            <person name="Henrissat B."/>
            <person name="Nagy I."/>
            <person name="Chovatia M."/>
            <person name="Adam C."/>
            <person name="LaButti K."/>
            <person name="Lipzen A."/>
            <person name="Riley R."/>
            <person name="Grigoriev I.V."/>
            <person name="Nagy L.G."/>
        </authorList>
    </citation>
    <scope>NUCLEOTIDE SEQUENCE [LARGE SCALE GENOMIC DNA]</scope>
    <source>
        <strain evidence="3 4">NL-1724</strain>
    </source>
</reference>
<accession>A0A550CF77</accession>
<feature type="compositionally biased region" description="Polar residues" evidence="1">
    <location>
        <begin position="47"/>
        <end position="57"/>
    </location>
</feature>
<evidence type="ECO:0000256" key="1">
    <source>
        <dbReference type="SAM" id="MobiDB-lite"/>
    </source>
</evidence>
<feature type="region of interest" description="Disordered" evidence="1">
    <location>
        <begin position="35"/>
        <end position="69"/>
    </location>
</feature>
<feature type="chain" id="PRO_5022174715" description="Secreted protein" evidence="2">
    <location>
        <begin position="24"/>
        <end position="117"/>
    </location>
</feature>
<evidence type="ECO:0000256" key="2">
    <source>
        <dbReference type="SAM" id="SignalP"/>
    </source>
</evidence>
<name>A0A550CF77_9AGAR</name>
<protein>
    <recommendedName>
        <fullName evidence="5">Secreted protein</fullName>
    </recommendedName>
</protein>
<gene>
    <name evidence="3" type="ORF">BD626DRAFT_36764</name>
</gene>
<comment type="caution">
    <text evidence="3">The sequence shown here is derived from an EMBL/GenBank/DDBJ whole genome shotgun (WGS) entry which is preliminary data.</text>
</comment>